<dbReference type="GO" id="GO:0006412">
    <property type="term" value="P:translation"/>
    <property type="evidence" value="ECO:0007669"/>
    <property type="project" value="InterPro"/>
</dbReference>
<sequence length="174" mass="18971">MSAYVSFLKNLLALSSFVLIVFKFFPSSPTSNSEPGGWWGLFPCLWKGFDVQPESTDGLFPSDLLCAKNVGAHSTKTISEVSGTGRKPYRQKGTGRARYGTLCWPQFRGGAVMHGPKPQSHAIELNKKVRRLGLKIALSARAAEGKACLSVSAFVTPKKQPNVLNVPQDKPFDD</sequence>
<keyword evidence="7" id="KW-1185">Reference proteome</keyword>
<keyword evidence="5" id="KW-0732">Signal</keyword>
<dbReference type="GO" id="GO:0005840">
    <property type="term" value="C:ribosome"/>
    <property type="evidence" value="ECO:0007669"/>
    <property type="project" value="UniProtKB-KW"/>
</dbReference>
<dbReference type="PANTHER" id="PTHR10746:SF6">
    <property type="entry name" value="LARGE RIBOSOMAL SUBUNIT PROTEIN UL4M"/>
    <property type="match status" value="1"/>
</dbReference>
<dbReference type="GO" id="GO:0003735">
    <property type="term" value="F:structural constituent of ribosome"/>
    <property type="evidence" value="ECO:0007669"/>
    <property type="project" value="InterPro"/>
</dbReference>
<evidence type="ECO:0000313" key="6">
    <source>
        <dbReference type="EMBL" id="KAH8493388.1"/>
    </source>
</evidence>
<evidence type="ECO:0000256" key="1">
    <source>
        <dbReference type="ARBA" id="ARBA00010528"/>
    </source>
</evidence>
<evidence type="ECO:0000256" key="3">
    <source>
        <dbReference type="ARBA" id="ARBA00023274"/>
    </source>
</evidence>
<keyword evidence="3" id="KW-0687">Ribonucleoprotein</keyword>
<evidence type="ECO:0000313" key="7">
    <source>
        <dbReference type="Proteomes" id="UP000807159"/>
    </source>
</evidence>
<dbReference type="GO" id="GO:1990904">
    <property type="term" value="C:ribonucleoprotein complex"/>
    <property type="evidence" value="ECO:0007669"/>
    <property type="project" value="UniProtKB-KW"/>
</dbReference>
<dbReference type="Proteomes" id="UP000807159">
    <property type="component" value="Chromosome 11"/>
</dbReference>
<dbReference type="InterPro" id="IPR002136">
    <property type="entry name" value="Ribosomal_uL4"/>
</dbReference>
<dbReference type="Pfam" id="PF00573">
    <property type="entry name" value="Ribosomal_L4"/>
    <property type="match status" value="1"/>
</dbReference>
<comment type="similarity">
    <text evidence="1">Belongs to the universal ribosomal protein uL4 family.</text>
</comment>
<reference evidence="6" key="1">
    <citation type="journal article" date="2021" name="J. Hered.">
        <title>Genome Assembly of Salicaceae Populus deltoides (Eastern Cottonwood) I-69 Based on Nanopore Sequencing and Hi-C Technologies.</title>
        <authorList>
            <person name="Bai S."/>
            <person name="Wu H."/>
            <person name="Zhang J."/>
            <person name="Pan Z."/>
            <person name="Zhao W."/>
            <person name="Li Z."/>
            <person name="Tong C."/>
        </authorList>
    </citation>
    <scope>NUCLEOTIDE SEQUENCE</scope>
    <source>
        <tissue evidence="6">Leaf</tissue>
    </source>
</reference>
<proteinExistence type="inferred from homology"/>
<organism evidence="6 7">
    <name type="scientific">Populus deltoides</name>
    <name type="common">Eastern poplar</name>
    <name type="synonym">Eastern cottonwood</name>
    <dbReference type="NCBI Taxonomy" id="3696"/>
    <lineage>
        <taxon>Eukaryota</taxon>
        <taxon>Viridiplantae</taxon>
        <taxon>Streptophyta</taxon>
        <taxon>Embryophyta</taxon>
        <taxon>Tracheophyta</taxon>
        <taxon>Spermatophyta</taxon>
        <taxon>Magnoliopsida</taxon>
        <taxon>eudicotyledons</taxon>
        <taxon>Gunneridae</taxon>
        <taxon>Pentapetalae</taxon>
        <taxon>rosids</taxon>
        <taxon>fabids</taxon>
        <taxon>Malpighiales</taxon>
        <taxon>Salicaceae</taxon>
        <taxon>Saliceae</taxon>
        <taxon>Populus</taxon>
    </lineage>
</organism>
<gene>
    <name evidence="6" type="ORF">H0E87_020209</name>
</gene>
<dbReference type="EMBL" id="JACEGQ020000011">
    <property type="protein sequence ID" value="KAH8493388.1"/>
    <property type="molecule type" value="Genomic_DNA"/>
</dbReference>
<protein>
    <recommendedName>
        <fullName evidence="4">Large ribosomal subunit protein uL4m</fullName>
    </recommendedName>
</protein>
<comment type="caution">
    <text evidence="6">The sequence shown here is derived from an EMBL/GenBank/DDBJ whole genome shotgun (WGS) entry which is preliminary data.</text>
</comment>
<name>A0A8T2XJS8_POPDE</name>
<dbReference type="InterPro" id="IPR013005">
    <property type="entry name" value="Ribosomal_uL4-like"/>
</dbReference>
<feature type="signal peptide" evidence="5">
    <location>
        <begin position="1"/>
        <end position="23"/>
    </location>
</feature>
<evidence type="ECO:0000256" key="4">
    <source>
        <dbReference type="ARBA" id="ARBA00040565"/>
    </source>
</evidence>
<evidence type="ECO:0000256" key="2">
    <source>
        <dbReference type="ARBA" id="ARBA00022980"/>
    </source>
</evidence>
<dbReference type="SUPFAM" id="SSF52166">
    <property type="entry name" value="Ribosomal protein L4"/>
    <property type="match status" value="1"/>
</dbReference>
<evidence type="ECO:0000256" key="5">
    <source>
        <dbReference type="SAM" id="SignalP"/>
    </source>
</evidence>
<keyword evidence="2" id="KW-0689">Ribosomal protein</keyword>
<dbReference type="AlphaFoldDB" id="A0A8T2XJS8"/>
<dbReference type="PANTHER" id="PTHR10746">
    <property type="entry name" value="50S RIBOSOMAL PROTEIN L4"/>
    <property type="match status" value="1"/>
</dbReference>
<dbReference type="InterPro" id="IPR023574">
    <property type="entry name" value="Ribosomal_uL4_dom_sf"/>
</dbReference>
<dbReference type="Gene3D" id="3.40.1370.10">
    <property type="match status" value="1"/>
</dbReference>
<feature type="chain" id="PRO_5035948376" description="Large ribosomal subunit protein uL4m" evidence="5">
    <location>
        <begin position="24"/>
        <end position="174"/>
    </location>
</feature>
<accession>A0A8T2XJS8</accession>